<proteinExistence type="inferred from homology"/>
<dbReference type="Gene3D" id="6.10.140.1320">
    <property type="match status" value="1"/>
</dbReference>
<comment type="subunit">
    <text evidence="4">Associates with the respiratory chain complex III/complex IV supercomplex.</text>
</comment>
<dbReference type="PANTHER" id="PTHR12297:SF3">
    <property type="entry name" value="HIG1 DOMAIN FAMILY MEMBER 1A"/>
    <property type="match status" value="1"/>
</dbReference>
<comment type="similarity">
    <text evidence="3">Belongs to the RCF1 family.</text>
</comment>
<evidence type="ECO:0000256" key="7">
    <source>
        <dbReference type="ARBA" id="ARBA00023128"/>
    </source>
</evidence>
<evidence type="ECO:0000313" key="12">
    <source>
        <dbReference type="Proteomes" id="UP000018144"/>
    </source>
</evidence>
<dbReference type="PANTHER" id="PTHR12297">
    <property type="entry name" value="HYPOXIA-INDUCBILE GENE 1 HIG1 -RELATED"/>
    <property type="match status" value="1"/>
</dbReference>
<dbReference type="GO" id="GO:0031966">
    <property type="term" value="C:mitochondrial membrane"/>
    <property type="evidence" value="ECO:0007669"/>
    <property type="project" value="UniProtKB-SubCell"/>
</dbReference>
<keyword evidence="8" id="KW-0472">Membrane</keyword>
<dbReference type="GO" id="GO:0097250">
    <property type="term" value="P:mitochondrial respirasome assembly"/>
    <property type="evidence" value="ECO:0007669"/>
    <property type="project" value="TreeGrafter"/>
</dbReference>
<evidence type="ECO:0000256" key="5">
    <source>
        <dbReference type="ARBA" id="ARBA00022692"/>
    </source>
</evidence>
<comment type="function">
    <text evidence="1">Cytochrome c oxidase subunit which plays a role in assembly of respiratory supercomplexes.</text>
</comment>
<dbReference type="InterPro" id="IPR007667">
    <property type="entry name" value="Hypoxia_induced_domain"/>
</dbReference>
<evidence type="ECO:0000256" key="8">
    <source>
        <dbReference type="ARBA" id="ARBA00023136"/>
    </source>
</evidence>
<dbReference type="AlphaFoldDB" id="U4LD53"/>
<keyword evidence="5" id="KW-0812">Transmembrane</keyword>
<protein>
    <submittedName>
        <fullName evidence="11">Similar to Altered inheritance of mitochondria protein 31, mitochondrial acc. no. A6SSX6</fullName>
    </submittedName>
</protein>
<keyword evidence="7" id="KW-0496">Mitochondrion</keyword>
<feature type="region of interest" description="Disordered" evidence="9">
    <location>
        <begin position="118"/>
        <end position="157"/>
    </location>
</feature>
<accession>U4LD53</accession>
<evidence type="ECO:0000313" key="11">
    <source>
        <dbReference type="EMBL" id="CCX30049.1"/>
    </source>
</evidence>
<dbReference type="PROSITE" id="PS51503">
    <property type="entry name" value="HIG1"/>
    <property type="match status" value="1"/>
</dbReference>
<evidence type="ECO:0000256" key="4">
    <source>
        <dbReference type="ARBA" id="ARBA00011565"/>
    </source>
</evidence>
<dbReference type="Pfam" id="PF04588">
    <property type="entry name" value="HIG_1_N"/>
    <property type="match status" value="1"/>
</dbReference>
<evidence type="ECO:0000259" key="10">
    <source>
        <dbReference type="PROSITE" id="PS51503"/>
    </source>
</evidence>
<dbReference type="EMBL" id="HF935415">
    <property type="protein sequence ID" value="CCX30049.1"/>
    <property type="molecule type" value="Genomic_DNA"/>
</dbReference>
<dbReference type="eggNOG" id="KOG4431">
    <property type="taxonomic scope" value="Eukaryota"/>
</dbReference>
<evidence type="ECO:0000256" key="1">
    <source>
        <dbReference type="ARBA" id="ARBA00002584"/>
    </source>
</evidence>
<dbReference type="OMA" id="QRWIREL"/>
<reference evidence="11 12" key="1">
    <citation type="journal article" date="2013" name="PLoS Genet.">
        <title>The genome and development-dependent transcriptomes of Pyronema confluens: a window into fungal evolution.</title>
        <authorList>
            <person name="Traeger S."/>
            <person name="Altegoer F."/>
            <person name="Freitag M."/>
            <person name="Gabaldon T."/>
            <person name="Kempken F."/>
            <person name="Kumar A."/>
            <person name="Marcet-Houben M."/>
            <person name="Poggeler S."/>
            <person name="Stajich J.E."/>
            <person name="Nowrousian M."/>
        </authorList>
    </citation>
    <scope>NUCLEOTIDE SEQUENCE [LARGE SCALE GENOMIC DNA]</scope>
    <source>
        <strain evidence="12">CBS 100304</strain>
        <tissue evidence="11">Vegetative mycelium</tissue>
    </source>
</reference>
<name>U4LD53_PYROM</name>
<dbReference type="STRING" id="1076935.U4LD53"/>
<evidence type="ECO:0000256" key="9">
    <source>
        <dbReference type="SAM" id="MobiDB-lite"/>
    </source>
</evidence>
<organism evidence="11 12">
    <name type="scientific">Pyronema omphalodes (strain CBS 100304)</name>
    <name type="common">Pyronema confluens</name>
    <dbReference type="NCBI Taxonomy" id="1076935"/>
    <lineage>
        <taxon>Eukaryota</taxon>
        <taxon>Fungi</taxon>
        <taxon>Dikarya</taxon>
        <taxon>Ascomycota</taxon>
        <taxon>Pezizomycotina</taxon>
        <taxon>Pezizomycetes</taxon>
        <taxon>Pezizales</taxon>
        <taxon>Pyronemataceae</taxon>
        <taxon>Pyronema</taxon>
    </lineage>
</organism>
<evidence type="ECO:0000256" key="3">
    <source>
        <dbReference type="ARBA" id="ARBA00009366"/>
    </source>
</evidence>
<comment type="subcellular location">
    <subcellularLocation>
        <location evidence="2">Mitochondrion membrane</location>
    </subcellularLocation>
</comment>
<dbReference type="InterPro" id="IPR050355">
    <property type="entry name" value="RCF1"/>
</dbReference>
<dbReference type="Proteomes" id="UP000018144">
    <property type="component" value="Unassembled WGS sequence"/>
</dbReference>
<feature type="domain" description="HIG1" evidence="10">
    <location>
        <begin position="5"/>
        <end position="96"/>
    </location>
</feature>
<evidence type="ECO:0000256" key="6">
    <source>
        <dbReference type="ARBA" id="ARBA00022989"/>
    </source>
</evidence>
<dbReference type="OrthoDB" id="6604018at2759"/>
<keyword evidence="12" id="KW-1185">Reference proteome</keyword>
<evidence type="ECO:0000256" key="2">
    <source>
        <dbReference type="ARBA" id="ARBA00004325"/>
    </source>
</evidence>
<keyword evidence="6" id="KW-1133">Transmembrane helix</keyword>
<sequence length="157" mass="18444">MSRQMPSSFDNNEDFYSENRLSKIFRRLKEEPLVPLGVAITCVALYKATRSIRAGNKEHTNKMFRARIYGQAFTVAAMIGGSYYYQDKREDEKALRIEAEGKKAKERQNAWIRELEEREREDKEMMERAKKLSEKRKEVERLEKENAAKAAEKETKA</sequence>
<gene>
    <name evidence="11" type="ORF">PCON_08041</name>
</gene>